<accession>X1AZE3</accession>
<gene>
    <name evidence="1" type="ORF">S01H4_24773</name>
</gene>
<reference evidence="1" key="1">
    <citation type="journal article" date="2014" name="Front. Microbiol.">
        <title>High frequency of phylogenetically diverse reductive dehalogenase-homologous genes in deep subseafloor sedimentary metagenomes.</title>
        <authorList>
            <person name="Kawai M."/>
            <person name="Futagami T."/>
            <person name="Toyoda A."/>
            <person name="Takaki Y."/>
            <person name="Nishi S."/>
            <person name="Hori S."/>
            <person name="Arai W."/>
            <person name="Tsubouchi T."/>
            <person name="Morono Y."/>
            <person name="Uchiyama I."/>
            <person name="Ito T."/>
            <person name="Fujiyama A."/>
            <person name="Inagaki F."/>
            <person name="Takami H."/>
        </authorList>
    </citation>
    <scope>NUCLEOTIDE SEQUENCE</scope>
    <source>
        <strain evidence="1">Expedition CK06-06</strain>
    </source>
</reference>
<protein>
    <submittedName>
        <fullName evidence="1">Uncharacterized protein</fullName>
    </submittedName>
</protein>
<name>X1AZE3_9ZZZZ</name>
<proteinExistence type="predicted"/>
<organism evidence="1">
    <name type="scientific">marine sediment metagenome</name>
    <dbReference type="NCBI Taxonomy" id="412755"/>
    <lineage>
        <taxon>unclassified sequences</taxon>
        <taxon>metagenomes</taxon>
        <taxon>ecological metagenomes</taxon>
    </lineage>
</organism>
<evidence type="ECO:0000313" key="1">
    <source>
        <dbReference type="EMBL" id="GAG88120.1"/>
    </source>
</evidence>
<comment type="caution">
    <text evidence="1">The sequence shown here is derived from an EMBL/GenBank/DDBJ whole genome shotgun (WGS) entry which is preliminary data.</text>
</comment>
<dbReference type="AlphaFoldDB" id="X1AZE3"/>
<sequence length="99" mass="11431">IFTDIAYVEIYVNRSVEGSETWEINYIDGASMTHIPGTNQWFYLLDTEYNYEYSWFYIACDNADPDSNQFKSQPRTLSAVDSDAPVSFKAYSLISLKEV</sequence>
<feature type="non-terminal residue" evidence="1">
    <location>
        <position position="1"/>
    </location>
</feature>
<dbReference type="EMBL" id="BART01011689">
    <property type="protein sequence ID" value="GAG88120.1"/>
    <property type="molecule type" value="Genomic_DNA"/>
</dbReference>